<dbReference type="PANTHER" id="PTHR42804">
    <property type="entry name" value="ALDEHYDE DEHYDROGENASE"/>
    <property type="match status" value="1"/>
</dbReference>
<dbReference type="EMBL" id="BJVC01000002">
    <property type="protein sequence ID" value="GEL01761.1"/>
    <property type="molecule type" value="Genomic_DNA"/>
</dbReference>
<comment type="caution">
    <text evidence="6">The sequence shown here is derived from an EMBL/GenBank/DDBJ whole genome shotgun (WGS) entry which is preliminary data.</text>
</comment>
<dbReference type="OrthoDB" id="9812625at2"/>
<dbReference type="Gene3D" id="3.40.605.10">
    <property type="entry name" value="Aldehyde Dehydrogenase, Chain A, domain 1"/>
    <property type="match status" value="2"/>
</dbReference>
<dbReference type="InterPro" id="IPR016160">
    <property type="entry name" value="Ald_DH_CS_CYS"/>
</dbReference>
<keyword evidence="2" id="KW-0560">Oxidoreductase</keyword>
<comment type="catalytic activity">
    <reaction evidence="4">
        <text>an aldehyde + NAD(+) + H2O = a carboxylate + NADH + 2 H(+)</text>
        <dbReference type="Rhea" id="RHEA:16185"/>
        <dbReference type="ChEBI" id="CHEBI:15377"/>
        <dbReference type="ChEBI" id="CHEBI:15378"/>
        <dbReference type="ChEBI" id="CHEBI:17478"/>
        <dbReference type="ChEBI" id="CHEBI:29067"/>
        <dbReference type="ChEBI" id="CHEBI:57540"/>
        <dbReference type="ChEBI" id="CHEBI:57945"/>
        <dbReference type="EC" id="1.2.1.3"/>
    </reaction>
</comment>
<gene>
    <name evidence="6" type="ORF">SSA02_09240</name>
</gene>
<organism evidence="6 7">
    <name type="scientific">Swaminathania salitolerans</name>
    <dbReference type="NCBI Taxonomy" id="182838"/>
    <lineage>
        <taxon>Bacteria</taxon>
        <taxon>Pseudomonadati</taxon>
        <taxon>Pseudomonadota</taxon>
        <taxon>Alphaproteobacteria</taxon>
        <taxon>Acetobacterales</taxon>
        <taxon>Acetobacteraceae</taxon>
        <taxon>Swaminathania</taxon>
    </lineage>
</organism>
<evidence type="ECO:0000313" key="7">
    <source>
        <dbReference type="Proteomes" id="UP000321405"/>
    </source>
</evidence>
<dbReference type="GO" id="GO:0004029">
    <property type="term" value="F:aldehyde dehydrogenase (NAD+) activity"/>
    <property type="evidence" value="ECO:0007669"/>
    <property type="project" value="UniProtKB-EC"/>
</dbReference>
<dbReference type="Gene3D" id="3.40.309.10">
    <property type="entry name" value="Aldehyde Dehydrogenase, Chain A, domain 2"/>
    <property type="match status" value="2"/>
</dbReference>
<keyword evidence="7" id="KW-1185">Reference proteome</keyword>
<dbReference type="InterPro" id="IPR016163">
    <property type="entry name" value="Ald_DH_C"/>
</dbReference>
<dbReference type="EC" id="1.2.1.3" evidence="3"/>
<dbReference type="SUPFAM" id="SSF53720">
    <property type="entry name" value="ALDH-like"/>
    <property type="match status" value="1"/>
</dbReference>
<evidence type="ECO:0000256" key="1">
    <source>
        <dbReference type="ARBA" id="ARBA00009986"/>
    </source>
</evidence>
<dbReference type="PANTHER" id="PTHR42804:SF1">
    <property type="entry name" value="ALDEHYDE DEHYDROGENASE-RELATED"/>
    <property type="match status" value="1"/>
</dbReference>
<dbReference type="InterPro" id="IPR016161">
    <property type="entry name" value="Ald_DH/histidinol_DH"/>
</dbReference>
<dbReference type="Proteomes" id="UP000321405">
    <property type="component" value="Unassembled WGS sequence"/>
</dbReference>
<protein>
    <recommendedName>
        <fullName evidence="3">aldehyde dehydrogenase (NAD(+))</fullName>
        <ecNumber evidence="3">1.2.1.3</ecNumber>
    </recommendedName>
</protein>
<feature type="domain" description="Aldehyde dehydrogenase" evidence="5">
    <location>
        <begin position="25"/>
        <end position="286"/>
    </location>
</feature>
<dbReference type="AlphaFoldDB" id="A0A511BN62"/>
<dbReference type="InterPro" id="IPR016162">
    <property type="entry name" value="Ald_DH_N"/>
</dbReference>
<dbReference type="InterPro" id="IPR015590">
    <property type="entry name" value="Aldehyde_DH_dom"/>
</dbReference>
<dbReference type="Pfam" id="PF00171">
    <property type="entry name" value="Aldedh"/>
    <property type="match status" value="2"/>
</dbReference>
<comment type="similarity">
    <text evidence="1">Belongs to the aldehyde dehydrogenase family.</text>
</comment>
<evidence type="ECO:0000256" key="4">
    <source>
        <dbReference type="ARBA" id="ARBA00049194"/>
    </source>
</evidence>
<dbReference type="PROSITE" id="PS00070">
    <property type="entry name" value="ALDEHYDE_DEHYDR_CYS"/>
    <property type="match status" value="1"/>
</dbReference>
<evidence type="ECO:0000313" key="6">
    <source>
        <dbReference type="EMBL" id="GEL01761.1"/>
    </source>
</evidence>
<sequence length="453" mass="48239">MPLNGSEQAMRASYPNVRDPVSAPKSAGDAAYIASAAFALWRETALNARLRILRRFLRGFTGALPEILHLMRDRPASTVLVAEILPLLSACRFLLTDARRILSPGTLSLLGRPLWLAGVTSRVERRPLGTILILAPGNYPLMLAGIQTLQAIVAGNTVILKPAPGRTALLSLFLTLLRRAGLPGGVVTLLQEDAGADACARRHDLIILTGGRETGRKVAAAAAATLTPTIMELSGADPVFVLPDADLSRVARALCFSALLNRGETCIAPRRVFIDKHAVPRLVEQLRCLLGDRIEDEGPFPPGLESLRARVAQTGGDVLSLGQIHIFCLDAAHADLADLDLFAPWFAIIGVSSMDEAVALDERAEHCLGASIFGPEEAANALAGRIQAGTITINDVIVPSADPRLPFGGAKQSGYGVTRGIEGLRALTRPVSVSVRRRFAFHLLPAGFRSARG</sequence>
<accession>A0A511BN62</accession>
<evidence type="ECO:0000259" key="5">
    <source>
        <dbReference type="Pfam" id="PF00171"/>
    </source>
</evidence>
<proteinExistence type="inferred from homology"/>
<reference evidence="6 7" key="1">
    <citation type="submission" date="2019-07" db="EMBL/GenBank/DDBJ databases">
        <title>Whole genome shotgun sequence of Swaminathania salitolerans NBRC 104436.</title>
        <authorList>
            <person name="Hosoyama A."/>
            <person name="Uohara A."/>
            <person name="Ohji S."/>
            <person name="Ichikawa N."/>
        </authorList>
    </citation>
    <scope>NUCLEOTIDE SEQUENCE [LARGE SCALE GENOMIC DNA]</scope>
    <source>
        <strain evidence="6 7">NBRC 104436</strain>
    </source>
</reference>
<evidence type="ECO:0000256" key="3">
    <source>
        <dbReference type="ARBA" id="ARBA00024226"/>
    </source>
</evidence>
<name>A0A511BN62_9PROT</name>
<feature type="domain" description="Aldehyde dehydrogenase" evidence="5">
    <location>
        <begin position="333"/>
        <end position="430"/>
    </location>
</feature>
<evidence type="ECO:0000256" key="2">
    <source>
        <dbReference type="ARBA" id="ARBA00023002"/>
    </source>
</evidence>